<feature type="transmembrane region" description="Helical" evidence="6">
    <location>
        <begin position="249"/>
        <end position="266"/>
    </location>
</feature>
<dbReference type="GO" id="GO:0009003">
    <property type="term" value="F:signal peptidase activity"/>
    <property type="evidence" value="ECO:0007669"/>
    <property type="project" value="UniProtKB-EC"/>
</dbReference>
<dbReference type="Gene3D" id="2.10.109.10">
    <property type="entry name" value="Umud Fragment, subunit A"/>
    <property type="match status" value="1"/>
</dbReference>
<dbReference type="CDD" id="cd06530">
    <property type="entry name" value="S26_SPase_I"/>
    <property type="match status" value="1"/>
</dbReference>
<feature type="region of interest" description="Disordered" evidence="5">
    <location>
        <begin position="168"/>
        <end position="241"/>
    </location>
</feature>
<dbReference type="EC" id="3.4.21.89" evidence="7"/>
<dbReference type="NCBIfam" id="TIGR02228">
    <property type="entry name" value="sigpep_I_arch"/>
    <property type="match status" value="1"/>
</dbReference>
<dbReference type="PANTHER" id="PTHR10806">
    <property type="entry name" value="SIGNAL PEPTIDASE COMPLEX CATALYTIC SUBUNIT SEC11"/>
    <property type="match status" value="1"/>
</dbReference>
<dbReference type="RefSeq" id="WP_122105880.1">
    <property type="nucleotide sequence ID" value="NZ_JBHSKV010000021.1"/>
</dbReference>
<dbReference type="PANTHER" id="PTHR10806:SF6">
    <property type="entry name" value="SIGNAL PEPTIDASE COMPLEX CATALYTIC SUBUNIT SEC11"/>
    <property type="match status" value="1"/>
</dbReference>
<evidence type="ECO:0000256" key="4">
    <source>
        <dbReference type="ARBA" id="ARBA00023136"/>
    </source>
</evidence>
<dbReference type="GO" id="GO:0016020">
    <property type="term" value="C:membrane"/>
    <property type="evidence" value="ECO:0007669"/>
    <property type="project" value="UniProtKB-SubCell"/>
</dbReference>
<dbReference type="EMBL" id="JBHSKV010000021">
    <property type="protein sequence ID" value="MFC5136053.1"/>
    <property type="molecule type" value="Genomic_DNA"/>
</dbReference>
<reference evidence="7 8" key="1">
    <citation type="journal article" date="2019" name="Int. J. Syst. Evol. Microbiol.">
        <title>The Global Catalogue of Microorganisms (GCM) 10K type strain sequencing project: providing services to taxonomists for standard genome sequencing and annotation.</title>
        <authorList>
            <consortium name="The Broad Institute Genomics Platform"/>
            <consortium name="The Broad Institute Genome Sequencing Center for Infectious Disease"/>
            <person name="Wu L."/>
            <person name="Ma J."/>
        </authorList>
    </citation>
    <scope>NUCLEOTIDE SEQUENCE [LARGE SCALE GENOMIC DNA]</scope>
    <source>
        <strain evidence="7 8">CGMCC 1.16026</strain>
    </source>
</reference>
<keyword evidence="8" id="KW-1185">Reference proteome</keyword>
<dbReference type="PRINTS" id="PR00728">
    <property type="entry name" value="SIGNALPTASE"/>
</dbReference>
<dbReference type="Proteomes" id="UP001596145">
    <property type="component" value="Unassembled WGS sequence"/>
</dbReference>
<evidence type="ECO:0000313" key="8">
    <source>
        <dbReference type="Proteomes" id="UP001596145"/>
    </source>
</evidence>
<dbReference type="SUPFAM" id="SSF51306">
    <property type="entry name" value="LexA/Signal peptidase"/>
    <property type="match status" value="1"/>
</dbReference>
<dbReference type="InterPro" id="IPR036286">
    <property type="entry name" value="LexA/Signal_pep-like_sf"/>
</dbReference>
<dbReference type="InterPro" id="IPR019533">
    <property type="entry name" value="Peptidase_S26"/>
</dbReference>
<comment type="subcellular location">
    <subcellularLocation>
        <location evidence="1">Membrane</location>
    </subcellularLocation>
</comment>
<sequence length="376" mass="38973">MTVDLPDRGRMLDWAGLLLLIALVAPFVVYAVPGVVGAQGGYVVLSGSMEPSIGVGDVVIVDDVTPAEIEEGDVITYLRTDAETPTTHRVIDVTERSGERAFITQGDANDDPDSAPVPESQVLGEVAVVIPYMGYVIEFVNTPTGFLALVVVPFVLLALSEVRSVLGNDGGTGAAGAAEETDSDRTAGDGESDPDAGSTEAPPMGPFEAASVDDEGTDDRSSARTPVDASEDAEPSGEPIAITRTDLRLSGLVLVGTTAYAGWVVYHVQTAWSFAVAFGSGFGLLLVGGMYYAAGETDPGDDDRTTGRETAARVDDRPQDGDDGVSRETGRPKHIARADGEGGSIPAPDDLGIEEARGPSLSSETEGNEARGADDE</sequence>
<dbReference type="AlphaFoldDB" id="A0ABD5QVE5"/>
<evidence type="ECO:0000313" key="7">
    <source>
        <dbReference type="EMBL" id="MFC5136053.1"/>
    </source>
</evidence>
<evidence type="ECO:0000256" key="1">
    <source>
        <dbReference type="ARBA" id="ARBA00004370"/>
    </source>
</evidence>
<evidence type="ECO:0000256" key="5">
    <source>
        <dbReference type="SAM" id="MobiDB-lite"/>
    </source>
</evidence>
<dbReference type="InterPro" id="IPR001733">
    <property type="entry name" value="Peptidase_S26B"/>
</dbReference>
<gene>
    <name evidence="7" type="ORF">ACFPJA_15170</name>
</gene>
<evidence type="ECO:0000256" key="2">
    <source>
        <dbReference type="ARBA" id="ARBA00022692"/>
    </source>
</evidence>
<keyword evidence="2 6" id="KW-0812">Transmembrane</keyword>
<comment type="caution">
    <text evidence="7">The sequence shown here is derived from an EMBL/GenBank/DDBJ whole genome shotgun (WGS) entry which is preliminary data.</text>
</comment>
<evidence type="ECO:0000256" key="3">
    <source>
        <dbReference type="ARBA" id="ARBA00022989"/>
    </source>
</evidence>
<feature type="compositionally biased region" description="Basic and acidic residues" evidence="5">
    <location>
        <begin position="302"/>
        <end position="340"/>
    </location>
</feature>
<keyword evidence="7" id="KW-0378">Hydrolase</keyword>
<keyword evidence="4 6" id="KW-0472">Membrane</keyword>
<name>A0ABD5QVE5_9EURY</name>
<feature type="transmembrane region" description="Helical" evidence="6">
    <location>
        <begin position="272"/>
        <end position="294"/>
    </location>
</feature>
<feature type="transmembrane region" description="Helical" evidence="6">
    <location>
        <begin position="12"/>
        <end position="32"/>
    </location>
</feature>
<evidence type="ECO:0000256" key="6">
    <source>
        <dbReference type="SAM" id="Phobius"/>
    </source>
</evidence>
<protein>
    <submittedName>
        <fullName evidence="7">Signal peptidase I</fullName>
        <ecNumber evidence="7">3.4.21.89</ecNumber>
    </submittedName>
</protein>
<keyword evidence="3 6" id="KW-1133">Transmembrane helix</keyword>
<feature type="region of interest" description="Disordered" evidence="5">
    <location>
        <begin position="296"/>
        <end position="376"/>
    </location>
</feature>
<proteinExistence type="predicted"/>
<accession>A0ABD5QVE5</accession>
<organism evidence="7 8">
    <name type="scientific">Halorubrum glutamatedens</name>
    <dbReference type="NCBI Taxonomy" id="2707018"/>
    <lineage>
        <taxon>Archaea</taxon>
        <taxon>Methanobacteriati</taxon>
        <taxon>Methanobacteriota</taxon>
        <taxon>Stenosarchaea group</taxon>
        <taxon>Halobacteria</taxon>
        <taxon>Halobacteriales</taxon>
        <taxon>Haloferacaceae</taxon>
        <taxon>Halorubrum</taxon>
    </lineage>
</organism>